<dbReference type="CDD" id="cd02588">
    <property type="entry name" value="HAD_L2-DEX"/>
    <property type="match status" value="1"/>
</dbReference>
<dbReference type="SFLD" id="SFLDF00045">
    <property type="entry name" value="2-haloacid_dehalogenase"/>
    <property type="match status" value="1"/>
</dbReference>
<dbReference type="InterPro" id="IPR023214">
    <property type="entry name" value="HAD_sf"/>
</dbReference>
<dbReference type="GO" id="GO:0019120">
    <property type="term" value="F:hydrolase activity, acting on acid halide bonds, in C-halide compounds"/>
    <property type="evidence" value="ECO:0007669"/>
    <property type="project" value="InterPro"/>
</dbReference>
<evidence type="ECO:0000256" key="2">
    <source>
        <dbReference type="ARBA" id="ARBA00022801"/>
    </source>
</evidence>
<dbReference type="SFLD" id="SFLDG01135">
    <property type="entry name" value="C1.5.6:_HAD__Beta-PGM__Phospha"/>
    <property type="match status" value="1"/>
</dbReference>
<dbReference type="InterPro" id="IPR036412">
    <property type="entry name" value="HAD-like_sf"/>
</dbReference>
<keyword evidence="4" id="KW-1185">Reference proteome</keyword>
<dbReference type="InterPro" id="IPR023198">
    <property type="entry name" value="PGP-like_dom2"/>
</dbReference>
<organism evidence="3 4">
    <name type="scientific">Sinobaca qinghaiensis</name>
    <dbReference type="NCBI Taxonomy" id="342944"/>
    <lineage>
        <taxon>Bacteria</taxon>
        <taxon>Bacillati</taxon>
        <taxon>Bacillota</taxon>
        <taxon>Bacilli</taxon>
        <taxon>Bacillales</taxon>
        <taxon>Sporolactobacillaceae</taxon>
        <taxon>Sinobaca</taxon>
    </lineage>
</organism>
<dbReference type="PANTHER" id="PTHR43316">
    <property type="entry name" value="HYDROLASE, HALOACID DELAHOGENASE-RELATED"/>
    <property type="match status" value="1"/>
</dbReference>
<dbReference type="PANTHER" id="PTHR43316:SF3">
    <property type="entry name" value="HALOACID DEHALOGENASE, TYPE II (AFU_ORTHOLOGUE AFUA_2G07750)-RELATED"/>
    <property type="match status" value="1"/>
</dbReference>
<dbReference type="SFLD" id="SFLDS00003">
    <property type="entry name" value="Haloacid_Dehalogenase"/>
    <property type="match status" value="1"/>
</dbReference>
<dbReference type="SFLD" id="SFLDG01129">
    <property type="entry name" value="C1.5:_HAD__Beta-PGM__Phosphata"/>
    <property type="match status" value="1"/>
</dbReference>
<accession>A0A419V824</accession>
<dbReference type="InterPro" id="IPR006439">
    <property type="entry name" value="HAD-SF_hydro_IA"/>
</dbReference>
<evidence type="ECO:0000313" key="4">
    <source>
        <dbReference type="Proteomes" id="UP000285120"/>
    </source>
</evidence>
<comment type="caution">
    <text evidence="3">The sequence shown here is derived from an EMBL/GenBank/DDBJ whole genome shotgun (WGS) entry which is preliminary data.</text>
</comment>
<reference evidence="3 4" key="1">
    <citation type="submission" date="2018-09" db="EMBL/GenBank/DDBJ databases">
        <title>Genomic Encyclopedia of Archaeal and Bacterial Type Strains, Phase II (KMG-II): from individual species to whole genera.</title>
        <authorList>
            <person name="Goeker M."/>
        </authorList>
    </citation>
    <scope>NUCLEOTIDE SEQUENCE [LARGE SCALE GENOMIC DNA]</scope>
    <source>
        <strain evidence="3 4">DSM 17008</strain>
    </source>
</reference>
<dbReference type="PRINTS" id="PR00413">
    <property type="entry name" value="HADHALOGNASE"/>
</dbReference>
<dbReference type="AlphaFoldDB" id="A0A419V824"/>
<sequence length="219" mass="24880">MSETFVFDVYGTLFDVTSIGKACDTHFPGKGEAISATWRQKQIQYTFLRQAMGKYVPFSEVTRDALRFAADEQDCTLDQEIEDKLLEAYQSLTLFPESRDVLKQLKEKGHTLIVFSNGDPVMLDPLLKGAQIDMYLDHVLSIDTVKQYKPTPAAYNLILDMIDVPRQEITFLSSNGWDISGAKAFGFNTAWINRSGQPVEGLHQPPHHEYDTLEPLIEW</sequence>
<dbReference type="RefSeq" id="WP_120191677.1">
    <property type="nucleotide sequence ID" value="NZ_RAPK01000006.1"/>
</dbReference>
<dbReference type="EMBL" id="RAPK01000006">
    <property type="protein sequence ID" value="RKD76264.1"/>
    <property type="molecule type" value="Genomic_DNA"/>
</dbReference>
<dbReference type="Gene3D" id="3.40.50.1000">
    <property type="entry name" value="HAD superfamily/HAD-like"/>
    <property type="match status" value="1"/>
</dbReference>
<name>A0A419V824_9BACL</name>
<comment type="similarity">
    <text evidence="1">Belongs to the HAD-like hydrolase superfamily. S-2-haloalkanoic acid dehalogenase family.</text>
</comment>
<keyword evidence="2" id="KW-0378">Hydrolase</keyword>
<evidence type="ECO:0000313" key="3">
    <source>
        <dbReference type="EMBL" id="RKD76264.1"/>
    </source>
</evidence>
<evidence type="ECO:0000256" key="1">
    <source>
        <dbReference type="ARBA" id="ARBA00008106"/>
    </source>
</evidence>
<dbReference type="Proteomes" id="UP000285120">
    <property type="component" value="Unassembled WGS sequence"/>
</dbReference>
<dbReference type="InterPro" id="IPR006328">
    <property type="entry name" value="2-HAD"/>
</dbReference>
<gene>
    <name evidence="3" type="ORF">ATL39_0479</name>
</gene>
<protein>
    <submittedName>
        <fullName evidence="3">2-haloacid dehalogenase</fullName>
    </submittedName>
</protein>
<dbReference type="InterPro" id="IPR051540">
    <property type="entry name" value="S-2-haloacid_dehalogenase"/>
</dbReference>
<dbReference type="SUPFAM" id="SSF56784">
    <property type="entry name" value="HAD-like"/>
    <property type="match status" value="1"/>
</dbReference>
<dbReference type="Gene3D" id="1.10.150.240">
    <property type="entry name" value="Putative phosphatase, domain 2"/>
    <property type="match status" value="1"/>
</dbReference>
<proteinExistence type="inferred from homology"/>
<dbReference type="OrthoDB" id="264363at2"/>
<dbReference type="NCBIfam" id="TIGR01493">
    <property type="entry name" value="HAD-SF-IA-v2"/>
    <property type="match status" value="1"/>
</dbReference>
<dbReference type="NCBIfam" id="TIGR01428">
    <property type="entry name" value="HAD_type_II"/>
    <property type="match status" value="1"/>
</dbReference>
<dbReference type="Pfam" id="PF00702">
    <property type="entry name" value="Hydrolase"/>
    <property type="match status" value="1"/>
</dbReference>